<name>A0A7M2GMV1_SPHSA</name>
<accession>A0A7M2GMV1</accession>
<gene>
    <name evidence="2" type="ORF">H5V43_17065</name>
</gene>
<evidence type="ECO:0000256" key="1">
    <source>
        <dbReference type="SAM" id="MobiDB-lite"/>
    </source>
</evidence>
<dbReference type="AlphaFoldDB" id="A0A7M2GMV1"/>
<protein>
    <submittedName>
        <fullName evidence="2">Uncharacterized protein</fullName>
    </submittedName>
</protein>
<evidence type="ECO:0000313" key="2">
    <source>
        <dbReference type="EMBL" id="QOT73868.1"/>
    </source>
</evidence>
<dbReference type="EMBL" id="CP060036">
    <property type="protein sequence ID" value="QOT73868.1"/>
    <property type="molecule type" value="Genomic_DNA"/>
</dbReference>
<dbReference type="Proteomes" id="UP000593663">
    <property type="component" value="Chromosome 2"/>
</dbReference>
<evidence type="ECO:0000313" key="3">
    <source>
        <dbReference type="Proteomes" id="UP000593663"/>
    </source>
</evidence>
<feature type="region of interest" description="Disordered" evidence="1">
    <location>
        <begin position="32"/>
        <end position="78"/>
    </location>
</feature>
<dbReference type="RefSeq" id="WP_025548738.1">
    <property type="nucleotide sequence ID" value="NZ_BEWI01000032.1"/>
</dbReference>
<reference evidence="3" key="1">
    <citation type="submission" date="2020-08" db="EMBL/GenBank/DDBJ databases">
        <title>Complete genome sequence of Sphingobium barthaii strain KK22, a high-molecular-weight polycyclic aromatic hydrocarbon-degrading soil bacterium.</title>
        <authorList>
            <person name="Mori J.F."/>
            <person name="Kanaly R.A."/>
        </authorList>
    </citation>
    <scope>NUCLEOTIDE SEQUENCE [LARGE SCALE GENOMIC DNA]</scope>
    <source>
        <strain evidence="3">KK22</strain>
    </source>
</reference>
<organism evidence="2 3">
    <name type="scientific">Sphingobium fuliginis (strain ATCC 27551)</name>
    <dbReference type="NCBI Taxonomy" id="336203"/>
    <lineage>
        <taxon>Bacteria</taxon>
        <taxon>Pseudomonadati</taxon>
        <taxon>Pseudomonadota</taxon>
        <taxon>Alphaproteobacteria</taxon>
        <taxon>Sphingomonadales</taxon>
        <taxon>Sphingomonadaceae</taxon>
        <taxon>Sphingobium</taxon>
    </lineage>
</organism>
<feature type="compositionally biased region" description="Low complexity" evidence="1">
    <location>
        <begin position="52"/>
        <end position="63"/>
    </location>
</feature>
<proteinExistence type="predicted"/>
<dbReference type="KEGG" id="sbar:H5V43_17065"/>
<sequence>MLRSALRVAWLSILPRWMAGGEESTLPRAVGRATPMLPKKGANGISMPRLKSPTIRSRSSGTIRIREQGKLSVRKRPP</sequence>